<gene>
    <name evidence="1" type="ORF">S03H2_20798</name>
</gene>
<proteinExistence type="predicted"/>
<accession>X1H414</accession>
<sequence>MKCERLNIEGKNLDTLIYDLKEKFSPSYVYTSYSGNVILLVFEKFYFRQKSVLSGILMIDFENDNRCMINIVVAGGKSGLMGLDPFRAENSQLKRIREFIYKMADDKRWRII</sequence>
<reference evidence="1" key="1">
    <citation type="journal article" date="2014" name="Front. Microbiol.">
        <title>High frequency of phylogenetically diverse reductive dehalogenase-homologous genes in deep subseafloor sedimentary metagenomes.</title>
        <authorList>
            <person name="Kawai M."/>
            <person name="Futagami T."/>
            <person name="Toyoda A."/>
            <person name="Takaki Y."/>
            <person name="Nishi S."/>
            <person name="Hori S."/>
            <person name="Arai W."/>
            <person name="Tsubouchi T."/>
            <person name="Morono Y."/>
            <person name="Uchiyama I."/>
            <person name="Ito T."/>
            <person name="Fujiyama A."/>
            <person name="Inagaki F."/>
            <person name="Takami H."/>
        </authorList>
    </citation>
    <scope>NUCLEOTIDE SEQUENCE</scope>
    <source>
        <strain evidence="1">Expedition CK06-06</strain>
    </source>
</reference>
<organism evidence="1">
    <name type="scientific">marine sediment metagenome</name>
    <dbReference type="NCBI Taxonomy" id="412755"/>
    <lineage>
        <taxon>unclassified sequences</taxon>
        <taxon>metagenomes</taxon>
        <taxon>ecological metagenomes</taxon>
    </lineage>
</organism>
<protein>
    <submittedName>
        <fullName evidence="1">Uncharacterized protein</fullName>
    </submittedName>
</protein>
<dbReference type="EMBL" id="BARU01011004">
    <property type="protein sequence ID" value="GAH40003.1"/>
    <property type="molecule type" value="Genomic_DNA"/>
</dbReference>
<dbReference type="AlphaFoldDB" id="X1H414"/>
<comment type="caution">
    <text evidence="1">The sequence shown here is derived from an EMBL/GenBank/DDBJ whole genome shotgun (WGS) entry which is preliminary data.</text>
</comment>
<name>X1H414_9ZZZZ</name>
<evidence type="ECO:0000313" key="1">
    <source>
        <dbReference type="EMBL" id="GAH40003.1"/>
    </source>
</evidence>